<dbReference type="InterPro" id="IPR045249">
    <property type="entry name" value="HARBI1-like"/>
</dbReference>
<dbReference type="GO" id="GO:0005634">
    <property type="term" value="C:nucleus"/>
    <property type="evidence" value="ECO:0007669"/>
    <property type="project" value="UniProtKB-SubCell"/>
</dbReference>
<evidence type="ECO:0000256" key="1">
    <source>
        <dbReference type="ARBA" id="ARBA00001968"/>
    </source>
</evidence>
<evidence type="ECO:0000256" key="6">
    <source>
        <dbReference type="ARBA" id="ARBA00022801"/>
    </source>
</evidence>
<keyword evidence="7" id="KW-0539">Nucleus</keyword>
<dbReference type="Proteomes" id="UP001321473">
    <property type="component" value="Unassembled WGS sequence"/>
</dbReference>
<dbReference type="AlphaFoldDB" id="A0AAQ4E9V2"/>
<dbReference type="Pfam" id="PF13359">
    <property type="entry name" value="DDE_Tnp_4"/>
    <property type="match status" value="1"/>
</dbReference>
<gene>
    <name evidence="9" type="ORF">V5799_025385</name>
</gene>
<comment type="similarity">
    <text evidence="3">Belongs to the HARBI1 family.</text>
</comment>
<evidence type="ECO:0000256" key="4">
    <source>
        <dbReference type="ARBA" id="ARBA00022722"/>
    </source>
</evidence>
<comment type="subcellular location">
    <subcellularLocation>
        <location evidence="2">Nucleus</location>
    </subcellularLocation>
</comment>
<evidence type="ECO:0000256" key="5">
    <source>
        <dbReference type="ARBA" id="ARBA00022723"/>
    </source>
</evidence>
<dbReference type="PANTHER" id="PTHR22930">
    <property type="match status" value="1"/>
</dbReference>
<keyword evidence="5" id="KW-0479">Metal-binding</keyword>
<organism evidence="9 10">
    <name type="scientific">Amblyomma americanum</name>
    <name type="common">Lone star tick</name>
    <dbReference type="NCBI Taxonomy" id="6943"/>
    <lineage>
        <taxon>Eukaryota</taxon>
        <taxon>Metazoa</taxon>
        <taxon>Ecdysozoa</taxon>
        <taxon>Arthropoda</taxon>
        <taxon>Chelicerata</taxon>
        <taxon>Arachnida</taxon>
        <taxon>Acari</taxon>
        <taxon>Parasitiformes</taxon>
        <taxon>Ixodida</taxon>
        <taxon>Ixodoidea</taxon>
        <taxon>Ixodidae</taxon>
        <taxon>Amblyomminae</taxon>
        <taxon>Amblyomma</taxon>
    </lineage>
</organism>
<name>A0AAQ4E9V2_AMBAM</name>
<keyword evidence="10" id="KW-1185">Reference proteome</keyword>
<reference evidence="9 10" key="1">
    <citation type="journal article" date="2023" name="Arcadia Sci">
        <title>De novo assembly of a long-read Amblyomma americanum tick genome.</title>
        <authorList>
            <person name="Chou S."/>
            <person name="Poskanzer K.E."/>
            <person name="Rollins M."/>
            <person name="Thuy-Boun P.S."/>
        </authorList>
    </citation>
    <scope>NUCLEOTIDE SEQUENCE [LARGE SCALE GENOMIC DNA]</scope>
    <source>
        <strain evidence="9">F_SG_1</strain>
        <tissue evidence="9">Salivary glands</tissue>
    </source>
</reference>
<dbReference type="GO" id="GO:0016787">
    <property type="term" value="F:hydrolase activity"/>
    <property type="evidence" value="ECO:0007669"/>
    <property type="project" value="UniProtKB-KW"/>
</dbReference>
<dbReference type="GO" id="GO:0004518">
    <property type="term" value="F:nuclease activity"/>
    <property type="evidence" value="ECO:0007669"/>
    <property type="project" value="UniProtKB-KW"/>
</dbReference>
<evidence type="ECO:0000256" key="2">
    <source>
        <dbReference type="ARBA" id="ARBA00004123"/>
    </source>
</evidence>
<evidence type="ECO:0000313" key="10">
    <source>
        <dbReference type="Proteomes" id="UP001321473"/>
    </source>
</evidence>
<comment type="caution">
    <text evidence="9">The sequence shown here is derived from an EMBL/GenBank/DDBJ whole genome shotgun (WGS) entry which is preliminary data.</text>
</comment>
<sequence>MDNQRKRRLAALAVILDVTEDNEETGWIANSKRSCWVKPWLTKKTLGVQNQLYEELLATDPEEYKRLLRLSSDQFYQLLARVQPRIERQDTVMRGAVPAKTRLQVTLRFLASGESQFSLSHQFRLGHSTVNGILLETCLAIYQELKDDYLKSPKTEEQWKRIIAGFSEKWQFPNCCGAMDGKHVCIIKPKKSGSVYFNYKKLFSIILFALVDANYKFIYLDVGAPGSQGDGGIWQTTPLRKAIEKKTAGLPPSIEMGHSPILNMPSVIVGDDAFPLSEHVMKPYGGHNLPLEKRIFNYRTAARRLTRFQVRSTAALPQLSTLKARSGGGGRATGYGFTSSSWTCQGA</sequence>
<keyword evidence="6" id="KW-0378">Hydrolase</keyword>
<keyword evidence="4" id="KW-0540">Nuclease</keyword>
<feature type="domain" description="DDE Tnp4" evidence="8">
    <location>
        <begin position="179"/>
        <end position="305"/>
    </location>
</feature>
<evidence type="ECO:0000256" key="7">
    <source>
        <dbReference type="ARBA" id="ARBA00023242"/>
    </source>
</evidence>
<comment type="cofactor">
    <cofactor evidence="1">
        <name>a divalent metal cation</name>
        <dbReference type="ChEBI" id="CHEBI:60240"/>
    </cofactor>
</comment>
<evidence type="ECO:0000256" key="3">
    <source>
        <dbReference type="ARBA" id="ARBA00006958"/>
    </source>
</evidence>
<evidence type="ECO:0000259" key="8">
    <source>
        <dbReference type="Pfam" id="PF13359"/>
    </source>
</evidence>
<dbReference type="GO" id="GO:0046872">
    <property type="term" value="F:metal ion binding"/>
    <property type="evidence" value="ECO:0007669"/>
    <property type="project" value="UniProtKB-KW"/>
</dbReference>
<protein>
    <recommendedName>
        <fullName evidence="8">DDE Tnp4 domain-containing protein</fullName>
    </recommendedName>
</protein>
<dbReference type="InterPro" id="IPR027806">
    <property type="entry name" value="HARBI1_dom"/>
</dbReference>
<dbReference type="EMBL" id="JARKHS020019832">
    <property type="protein sequence ID" value="KAK8771372.1"/>
    <property type="molecule type" value="Genomic_DNA"/>
</dbReference>
<evidence type="ECO:0000313" key="9">
    <source>
        <dbReference type="EMBL" id="KAK8771372.1"/>
    </source>
</evidence>
<accession>A0AAQ4E9V2</accession>
<dbReference type="PANTHER" id="PTHR22930:SF269">
    <property type="entry name" value="NUCLEASE HARBI1-LIKE PROTEIN"/>
    <property type="match status" value="1"/>
</dbReference>
<proteinExistence type="inferred from homology"/>